<dbReference type="AlphaFoldDB" id="A0AAD0WQS6"/>
<dbReference type="SUPFAM" id="SSF55729">
    <property type="entry name" value="Acyl-CoA N-acyltransferases (Nat)"/>
    <property type="match status" value="1"/>
</dbReference>
<evidence type="ECO:0000313" key="1">
    <source>
        <dbReference type="EMBL" id="AXX90076.1"/>
    </source>
</evidence>
<dbReference type="Proteomes" id="UP000263040">
    <property type="component" value="Chromosome"/>
</dbReference>
<dbReference type="Gene3D" id="3.40.630.30">
    <property type="match status" value="1"/>
</dbReference>
<dbReference type="EMBL" id="CP032100">
    <property type="protein sequence ID" value="AXX90076.1"/>
    <property type="molecule type" value="Genomic_DNA"/>
</dbReference>
<reference evidence="1 2" key="1">
    <citation type="submission" date="2018-08" db="EMBL/GenBank/DDBJ databases">
        <title>Complete genome of the Arcobacter suis type strain LMG 26152.</title>
        <authorList>
            <person name="Miller W.G."/>
            <person name="Yee E."/>
            <person name="Bono J.L."/>
        </authorList>
    </citation>
    <scope>NUCLEOTIDE SEQUENCE [LARGE SCALE GENOMIC DNA]</scope>
    <source>
        <strain evidence="1 2">CECT 7833</strain>
    </source>
</reference>
<evidence type="ECO:0000313" key="2">
    <source>
        <dbReference type="Proteomes" id="UP000263040"/>
    </source>
</evidence>
<keyword evidence="2" id="KW-1185">Reference proteome</keyword>
<dbReference type="InterPro" id="IPR016181">
    <property type="entry name" value="Acyl_CoA_acyltransferase"/>
</dbReference>
<organism evidence="1 2">
    <name type="scientific">Arcobacter suis CECT 7833</name>
    <dbReference type="NCBI Taxonomy" id="663365"/>
    <lineage>
        <taxon>Bacteria</taxon>
        <taxon>Pseudomonadati</taxon>
        <taxon>Campylobacterota</taxon>
        <taxon>Epsilonproteobacteria</taxon>
        <taxon>Campylobacterales</taxon>
        <taxon>Arcobacteraceae</taxon>
        <taxon>Arcobacter</taxon>
    </lineage>
</organism>
<proteinExistence type="predicted"/>
<sequence length="197" mass="23445">MIFINKMVKKMQYKLAQIEDIEKVLELHFKYQIDTIRQEDKKDGFITTAFTKEQMVDLTTLEQGLFIAVLNEKVVAYVMSASWNFWSRWPMFAFMVEDLHNLEYLGQKLSVQNSYQYGPVCVDKEYRGSGVLEKIFDFARENMAKRFPILVTFINKINPRSYEAHTKKLKLEVIKEFSYNNNNYYELVYDTSKSLFK</sequence>
<name>A0AAD0WQS6_9BACT</name>
<gene>
    <name evidence="1" type="ORF">ASUIS_1598</name>
</gene>
<dbReference type="KEGG" id="asui:ASUIS_1598"/>
<accession>A0AAD0WQS6</accession>
<protein>
    <submittedName>
        <fullName evidence="1">Acetyltransferase</fullName>
    </submittedName>
</protein>